<reference evidence="2 3" key="1">
    <citation type="submission" date="2018-12" db="EMBL/GenBank/DDBJ databases">
        <title>Genomic taxonomy of the Vibrionaceae family.</title>
        <authorList>
            <person name="Gomez-Gil B."/>
            <person name="Enciso-Ibarra K."/>
        </authorList>
    </citation>
    <scope>NUCLEOTIDE SEQUENCE [LARGE SCALE GENOMIC DNA]</scope>
    <source>
        <strain evidence="2 3">CAIM 594</strain>
    </source>
</reference>
<dbReference type="InterPro" id="IPR007024">
    <property type="entry name" value="BLUF_domain"/>
</dbReference>
<evidence type="ECO:0000313" key="2">
    <source>
        <dbReference type="EMBL" id="RSD31661.1"/>
    </source>
</evidence>
<accession>A0A427U4Q6</accession>
<comment type="caution">
    <text evidence="2">The sequence shown here is derived from an EMBL/GenBank/DDBJ whole genome shotgun (WGS) entry which is preliminary data.</text>
</comment>
<sequence>MFLVKLVYTSSISEGVTESDIQHILDTARKNNVATDVTGVLLFNRNYFLQCLEGSRTQVSKVYHQIINDNRHDNIVLLDYSEISEREFADWSMGYIPEMATTRPLTLKYSGSSSFEPYKMSGSSAHKLLSSLTKVVTVV</sequence>
<dbReference type="GO" id="GO:0009882">
    <property type="term" value="F:blue light photoreceptor activity"/>
    <property type="evidence" value="ECO:0007669"/>
    <property type="project" value="InterPro"/>
</dbReference>
<dbReference type="SUPFAM" id="SSF54975">
    <property type="entry name" value="Acylphosphatase/BLUF domain-like"/>
    <property type="match status" value="1"/>
</dbReference>
<feature type="domain" description="BLUF" evidence="1">
    <location>
        <begin position="3"/>
        <end position="94"/>
    </location>
</feature>
<dbReference type="Proteomes" id="UP000269041">
    <property type="component" value="Unassembled WGS sequence"/>
</dbReference>
<evidence type="ECO:0000313" key="3">
    <source>
        <dbReference type="Proteomes" id="UP000269041"/>
    </source>
</evidence>
<dbReference type="AlphaFoldDB" id="A0A427U4Q6"/>
<dbReference type="GO" id="GO:0071949">
    <property type="term" value="F:FAD binding"/>
    <property type="evidence" value="ECO:0007669"/>
    <property type="project" value="InterPro"/>
</dbReference>
<dbReference type="RefSeq" id="WP_125320617.1">
    <property type="nucleotide sequence ID" value="NZ_AP024889.1"/>
</dbReference>
<dbReference type="Gene3D" id="3.30.70.100">
    <property type="match status" value="1"/>
</dbReference>
<dbReference type="SMART" id="SM01034">
    <property type="entry name" value="BLUF"/>
    <property type="match status" value="1"/>
</dbReference>
<dbReference type="PROSITE" id="PS50925">
    <property type="entry name" value="BLUF"/>
    <property type="match status" value="1"/>
</dbReference>
<dbReference type="Pfam" id="PF04940">
    <property type="entry name" value="BLUF"/>
    <property type="match status" value="1"/>
</dbReference>
<dbReference type="InterPro" id="IPR036046">
    <property type="entry name" value="Acylphosphatase-like_dom_sf"/>
</dbReference>
<gene>
    <name evidence="2" type="ORF">EJA03_07470</name>
</gene>
<name>A0A427U4Q6_9VIBR</name>
<proteinExistence type="predicted"/>
<protein>
    <submittedName>
        <fullName evidence="2">BLUF domain-containing protein</fullName>
    </submittedName>
</protein>
<dbReference type="OrthoDB" id="557705at2"/>
<organism evidence="2 3">
    <name type="scientific">Vibrio pectenicida</name>
    <dbReference type="NCBI Taxonomy" id="62763"/>
    <lineage>
        <taxon>Bacteria</taxon>
        <taxon>Pseudomonadati</taxon>
        <taxon>Pseudomonadota</taxon>
        <taxon>Gammaproteobacteria</taxon>
        <taxon>Vibrionales</taxon>
        <taxon>Vibrionaceae</taxon>
        <taxon>Vibrio</taxon>
    </lineage>
</organism>
<keyword evidence="3" id="KW-1185">Reference proteome</keyword>
<evidence type="ECO:0000259" key="1">
    <source>
        <dbReference type="PROSITE" id="PS50925"/>
    </source>
</evidence>
<dbReference type="EMBL" id="RSFA01000025">
    <property type="protein sequence ID" value="RSD31661.1"/>
    <property type="molecule type" value="Genomic_DNA"/>
</dbReference>